<dbReference type="Proteomes" id="UP000675880">
    <property type="component" value="Unassembled WGS sequence"/>
</dbReference>
<dbReference type="RefSeq" id="WP_213043447.1">
    <property type="nucleotide sequence ID" value="NZ_CAJNBJ010000017.1"/>
</dbReference>
<evidence type="ECO:0000259" key="1">
    <source>
        <dbReference type="Pfam" id="PF09369"/>
    </source>
</evidence>
<sequence>MNELGELRPSQLIYTFGIGALLDLPNTSGLILGLDDWDTRYCTEITEDRLLGAIQRKLGAQVKQLYLPPISFDDDHRDPAAPAVGIPVALFPRWLRCPLCDTLATIESGIFRLVQDQWRPDRTRYVHQTCGRSGGTNPPTGLPVRFLLACREGHLTDFPWVEYVHNGRVPCKPARLTLREYGASGDASDIIVKCLECNEDRRMGDAFDRDRFQIGCSGHHPHLRTVDTAGCPEEARTILLGSSNSWFPLVMSALSLPPNAEDKLTLLIEENWKDLKDIPSFDVARYATAPSRMPAFAAFSAEQIWAAIEVRQRGGDQAGQEGSDLKIPEWNLLTKHQLPAATKDFRITRAPAPTGFEALFEPTILLERLREVRALLAFTRIESKGDFADADYVDDDRQTSLSRQPPTWLPASEVRGEGIFLRLKEDALQAWEQRPEVRQLEQEFLQAHKSWRRLRKQQPPEGGFPAIRYVLLHSLSHVLMRQIVLECGYTAASVRERLYVRTPGQDTGPMAGILIYTAASDSEGTLGGLVHLGQPGTLGRQLSQGLEAIRICGSDPLCADHAPQGEGRTVHGACCHACLFAPETSCEKGNRFLDRSALIATFAGKGVEFFNGL</sequence>
<gene>
    <name evidence="2" type="ORF">NSPZN2_40654</name>
</gene>
<protein>
    <recommendedName>
        <fullName evidence="1">MrfA-like Zn-binding domain-containing protein</fullName>
    </recommendedName>
</protein>
<organism evidence="2 3">
    <name type="scientific">Nitrospira defluvii</name>
    <dbReference type="NCBI Taxonomy" id="330214"/>
    <lineage>
        <taxon>Bacteria</taxon>
        <taxon>Pseudomonadati</taxon>
        <taxon>Nitrospirota</taxon>
        <taxon>Nitrospiria</taxon>
        <taxon>Nitrospirales</taxon>
        <taxon>Nitrospiraceae</taxon>
        <taxon>Nitrospira</taxon>
    </lineage>
</organism>
<feature type="domain" description="MrfA-like Zn-binding" evidence="1">
    <location>
        <begin position="475"/>
        <end position="579"/>
    </location>
</feature>
<accession>A0ABM8RYK9</accession>
<proteinExistence type="predicted"/>
<comment type="caution">
    <text evidence="2">The sequence shown here is derived from an EMBL/GenBank/DDBJ whole genome shotgun (WGS) entry which is preliminary data.</text>
</comment>
<name>A0ABM8RYK9_9BACT</name>
<dbReference type="InterPro" id="IPR047721">
    <property type="entry name" value="DrmB"/>
</dbReference>
<dbReference type="EMBL" id="CAJNBJ010000017">
    <property type="protein sequence ID" value="CAE6778849.1"/>
    <property type="molecule type" value="Genomic_DNA"/>
</dbReference>
<dbReference type="InterPro" id="IPR018973">
    <property type="entry name" value="MZB"/>
</dbReference>
<dbReference type="Pfam" id="PF09369">
    <property type="entry name" value="MZB"/>
    <property type="match status" value="1"/>
</dbReference>
<reference evidence="2 3" key="1">
    <citation type="submission" date="2021-02" db="EMBL/GenBank/DDBJ databases">
        <authorList>
            <person name="Han P."/>
        </authorList>
    </citation>
    <scope>NUCLEOTIDE SEQUENCE [LARGE SCALE GENOMIC DNA]</scope>
    <source>
        <strain evidence="2">Candidatus Nitrospira sp. ZN2</strain>
    </source>
</reference>
<evidence type="ECO:0000313" key="2">
    <source>
        <dbReference type="EMBL" id="CAE6778849.1"/>
    </source>
</evidence>
<evidence type="ECO:0000313" key="3">
    <source>
        <dbReference type="Proteomes" id="UP000675880"/>
    </source>
</evidence>
<keyword evidence="3" id="KW-1185">Reference proteome</keyword>
<dbReference type="NCBIfam" id="NF038324">
    <property type="entry name" value="DrmB_fam"/>
    <property type="match status" value="1"/>
</dbReference>